<protein>
    <recommendedName>
        <fullName evidence="1">AbiEi antitoxin N-terminal domain-containing protein</fullName>
    </recommendedName>
</protein>
<sequence length="199" mass="21811">MRASFVFECLVCKPADNVCDESVNWGFNLDMWPTDEHGIISRSEALDAGVSERQLTDAIRRGELLIVGRGHYSLPITDRSSAEAGEEVYRRRSLVAGRCGSLVLSHESAASLHGLRLLYPDHEHIHMTNGRGDGGYRQSRRIVHPRTLTDNEIVVIDGVPATSLERTVVDVALGARNFAQALTAFDCALAREADVEAIG</sequence>
<evidence type="ECO:0000313" key="2">
    <source>
        <dbReference type="EMBL" id="GAC79527.1"/>
    </source>
</evidence>
<accession>M3UVG8</accession>
<evidence type="ECO:0000259" key="1">
    <source>
        <dbReference type="Pfam" id="PF13338"/>
    </source>
</evidence>
<reference evidence="2 3" key="1">
    <citation type="submission" date="2013-02" db="EMBL/GenBank/DDBJ databases">
        <title>Whole genome shotgun sequence of Gordonia malaquae NBRC 108250.</title>
        <authorList>
            <person name="Yoshida I."/>
            <person name="Hosoyama A."/>
            <person name="Tsuchikane K."/>
            <person name="Ando Y."/>
            <person name="Baba S."/>
            <person name="Ohji S."/>
            <person name="Hamada M."/>
            <person name="Tamura T."/>
            <person name="Yamazoe A."/>
            <person name="Yamazaki S."/>
            <person name="Fujita N."/>
        </authorList>
    </citation>
    <scope>NUCLEOTIDE SEQUENCE [LARGE SCALE GENOMIC DNA]</scope>
    <source>
        <strain evidence="2 3">NBRC 108250</strain>
    </source>
</reference>
<gene>
    <name evidence="2" type="ORF">GM1_010_01170</name>
</gene>
<dbReference type="InterPro" id="IPR025159">
    <property type="entry name" value="AbiEi_N"/>
</dbReference>
<proteinExistence type="predicted"/>
<dbReference type="eggNOG" id="COG5340">
    <property type="taxonomic scope" value="Bacteria"/>
</dbReference>
<comment type="caution">
    <text evidence="2">The sequence shown here is derived from an EMBL/GenBank/DDBJ whole genome shotgun (WGS) entry which is preliminary data.</text>
</comment>
<name>M3UVG8_GORML</name>
<dbReference type="Pfam" id="PF13338">
    <property type="entry name" value="AbiEi_4"/>
    <property type="match status" value="1"/>
</dbReference>
<dbReference type="Proteomes" id="UP000035009">
    <property type="component" value="Unassembled WGS sequence"/>
</dbReference>
<keyword evidence="3" id="KW-1185">Reference proteome</keyword>
<evidence type="ECO:0000313" key="3">
    <source>
        <dbReference type="Proteomes" id="UP000035009"/>
    </source>
</evidence>
<organism evidence="2 3">
    <name type="scientific">Gordonia malaquae NBRC 108250</name>
    <dbReference type="NCBI Taxonomy" id="1223542"/>
    <lineage>
        <taxon>Bacteria</taxon>
        <taxon>Bacillati</taxon>
        <taxon>Actinomycetota</taxon>
        <taxon>Actinomycetes</taxon>
        <taxon>Mycobacteriales</taxon>
        <taxon>Gordoniaceae</taxon>
        <taxon>Gordonia</taxon>
    </lineage>
</organism>
<dbReference type="AlphaFoldDB" id="M3UVG8"/>
<dbReference type="EMBL" id="BAOP01000010">
    <property type="protein sequence ID" value="GAC79527.1"/>
    <property type="molecule type" value="Genomic_DNA"/>
</dbReference>
<feature type="domain" description="AbiEi antitoxin N-terminal" evidence="1">
    <location>
        <begin position="35"/>
        <end position="75"/>
    </location>
</feature>